<dbReference type="SMART" id="SM00028">
    <property type="entry name" value="TPR"/>
    <property type="match status" value="8"/>
</dbReference>
<feature type="domain" description="Histidine kinase" evidence="9">
    <location>
        <begin position="514"/>
        <end position="732"/>
    </location>
</feature>
<evidence type="ECO:0000313" key="11">
    <source>
        <dbReference type="Proteomes" id="UP000191055"/>
    </source>
</evidence>
<dbReference type="Pfam" id="PF02518">
    <property type="entry name" value="HATPase_c"/>
    <property type="match status" value="1"/>
</dbReference>
<dbReference type="CDD" id="cd00082">
    <property type="entry name" value="HisKA"/>
    <property type="match status" value="1"/>
</dbReference>
<dbReference type="InterPro" id="IPR004358">
    <property type="entry name" value="Sig_transdc_His_kin-like_C"/>
</dbReference>
<dbReference type="InterPro" id="IPR036097">
    <property type="entry name" value="HisK_dim/P_sf"/>
</dbReference>
<keyword evidence="3" id="KW-0597">Phosphoprotein</keyword>
<dbReference type="InterPro" id="IPR003661">
    <property type="entry name" value="HisK_dim/P_dom"/>
</dbReference>
<keyword evidence="6" id="KW-0902">Two-component regulatory system</keyword>
<dbReference type="STRING" id="889453.SAMN03080601_00374"/>
<dbReference type="Gene3D" id="3.30.565.10">
    <property type="entry name" value="Histidine kinase-like ATPase, C-terminal domain"/>
    <property type="match status" value="1"/>
</dbReference>
<feature type="transmembrane region" description="Helical" evidence="8">
    <location>
        <begin position="461"/>
        <end position="485"/>
    </location>
</feature>
<evidence type="ECO:0000256" key="3">
    <source>
        <dbReference type="ARBA" id="ARBA00022553"/>
    </source>
</evidence>
<sequence length="763" mass="87273">MKVLFFFSTFLLIGFSSCHQPTKENSTDNEKDAYLNIVDSLINIDPSEALRRINHFLTEYPQNEDELFIKAILIKGEILSLRGANDSALIHFNIAQKKSLDLDNAELYLRSKLALGKILYSRGEYNSALEIFTTVQQLSSDQNLMYKNTRATYYIGKYYHTTGNFNRAMDFYIKALQQTDKDKASPLITYLKLSIGKCFLNNGDTNTSLYYYQEAYKNAITTGNLIAISHALNHLGSINNILGQHELSLHYHYLALELRETLALPSEKAISYNNLGRTWLKSGNIDSAVIYFEKSLKSSLAAEYKKGTVKALTNLARTGHQNKTEMYQNALSMAESSNYNAGIANARLNMGLLYFENGDFNKAIESLYISLDKAKKSKLSETIPHIHKGLYKCYLKINDLQKAMSHLEEYSRLKERWLLEKNQQQLAEMFILFEADKMEQNNQILKADNQLKEMSIKRKKMLIGFIIGALILFILLSLLIYWRFYNNRQAHRKQMELNHQLEIANREKDKLMSIISHELRNPLYWFQNLTKSLSIKHRVLPPETTEKSLLALDESASQTFHLMDNLLFWSRSRLNRITPKNDLTNIHLLINQNTRIFSSILEQKGIMLVNNIPNDLAIKTDPNLIGCVFRNLVSNSIKFTPSNGQIIIDVIKNSENIVFSVTDNGKGIEPAIREKLFKQNKEISTLGIMNEHGSGLGLKLCFEFIEMCGGGMFLDSEHQNGTKICFSLPVPIAEAFQTVQKPETFSANTLRHKVSEFNPITMD</sequence>
<dbReference type="PRINTS" id="PR00344">
    <property type="entry name" value="BCTRLSENSOR"/>
</dbReference>
<dbReference type="EC" id="2.7.13.3" evidence="2"/>
<dbReference type="PROSITE" id="PS50109">
    <property type="entry name" value="HIS_KIN"/>
    <property type="match status" value="1"/>
</dbReference>
<dbReference type="Proteomes" id="UP000191055">
    <property type="component" value="Unassembled WGS sequence"/>
</dbReference>
<dbReference type="PROSITE" id="PS51257">
    <property type="entry name" value="PROKAR_LIPOPROTEIN"/>
    <property type="match status" value="1"/>
</dbReference>
<keyword evidence="5 10" id="KW-0418">Kinase</keyword>
<name>A0A1T5AT77_9BACT</name>
<dbReference type="Pfam" id="PF13424">
    <property type="entry name" value="TPR_12"/>
    <property type="match status" value="1"/>
</dbReference>
<evidence type="ECO:0000256" key="4">
    <source>
        <dbReference type="ARBA" id="ARBA00022679"/>
    </source>
</evidence>
<dbReference type="Gene3D" id="1.25.40.10">
    <property type="entry name" value="Tetratricopeptide repeat domain"/>
    <property type="match status" value="3"/>
</dbReference>
<dbReference type="Gene3D" id="1.10.287.130">
    <property type="match status" value="1"/>
</dbReference>
<dbReference type="SUPFAM" id="SSF55874">
    <property type="entry name" value="ATPase domain of HSP90 chaperone/DNA topoisomerase II/histidine kinase"/>
    <property type="match status" value="1"/>
</dbReference>
<protein>
    <recommendedName>
        <fullName evidence="2">histidine kinase</fullName>
        <ecNumber evidence="2">2.7.13.3</ecNumber>
    </recommendedName>
</protein>
<gene>
    <name evidence="10" type="ORF">SAMN03080601_00374</name>
</gene>
<dbReference type="SMART" id="SM00387">
    <property type="entry name" value="HATPase_c"/>
    <property type="match status" value="1"/>
</dbReference>
<dbReference type="InterPro" id="IPR005467">
    <property type="entry name" value="His_kinase_dom"/>
</dbReference>
<proteinExistence type="predicted"/>
<dbReference type="Pfam" id="PF13181">
    <property type="entry name" value="TPR_8"/>
    <property type="match status" value="1"/>
</dbReference>
<keyword evidence="7" id="KW-0802">TPR repeat</keyword>
<feature type="repeat" description="TPR" evidence="7">
    <location>
        <begin position="269"/>
        <end position="302"/>
    </location>
</feature>
<reference evidence="10 11" key="1">
    <citation type="submission" date="2017-02" db="EMBL/GenBank/DDBJ databases">
        <authorList>
            <person name="Peterson S.W."/>
        </authorList>
    </citation>
    <scope>NUCLEOTIDE SEQUENCE [LARGE SCALE GENOMIC DNA]</scope>
    <source>
        <strain evidence="10 11">DSM 24412</strain>
    </source>
</reference>
<dbReference type="SMART" id="SM00388">
    <property type="entry name" value="HisKA"/>
    <property type="match status" value="1"/>
</dbReference>
<comment type="catalytic activity">
    <reaction evidence="1">
        <text>ATP + protein L-histidine = ADP + protein N-phospho-L-histidine.</text>
        <dbReference type="EC" id="2.7.13.3"/>
    </reaction>
</comment>
<feature type="repeat" description="TPR" evidence="7">
    <location>
        <begin position="344"/>
        <end position="377"/>
    </location>
</feature>
<dbReference type="PANTHER" id="PTHR43711:SF1">
    <property type="entry name" value="HISTIDINE KINASE 1"/>
    <property type="match status" value="1"/>
</dbReference>
<evidence type="ECO:0000259" key="9">
    <source>
        <dbReference type="PROSITE" id="PS50109"/>
    </source>
</evidence>
<dbReference type="PANTHER" id="PTHR43711">
    <property type="entry name" value="TWO-COMPONENT HISTIDINE KINASE"/>
    <property type="match status" value="1"/>
</dbReference>
<keyword evidence="4" id="KW-0808">Transferase</keyword>
<dbReference type="EMBL" id="FUYV01000001">
    <property type="protein sequence ID" value="SKB38208.1"/>
    <property type="molecule type" value="Genomic_DNA"/>
</dbReference>
<keyword evidence="11" id="KW-1185">Reference proteome</keyword>
<dbReference type="SUPFAM" id="SSF48452">
    <property type="entry name" value="TPR-like"/>
    <property type="match status" value="1"/>
</dbReference>
<evidence type="ECO:0000256" key="7">
    <source>
        <dbReference type="PROSITE-ProRule" id="PRU00339"/>
    </source>
</evidence>
<evidence type="ECO:0000256" key="8">
    <source>
        <dbReference type="SAM" id="Phobius"/>
    </source>
</evidence>
<dbReference type="SUPFAM" id="SSF47384">
    <property type="entry name" value="Homodimeric domain of signal transducing histidine kinase"/>
    <property type="match status" value="1"/>
</dbReference>
<evidence type="ECO:0000256" key="5">
    <source>
        <dbReference type="ARBA" id="ARBA00022777"/>
    </source>
</evidence>
<evidence type="ECO:0000256" key="1">
    <source>
        <dbReference type="ARBA" id="ARBA00000085"/>
    </source>
</evidence>
<dbReference type="GO" id="GO:0000155">
    <property type="term" value="F:phosphorelay sensor kinase activity"/>
    <property type="evidence" value="ECO:0007669"/>
    <property type="project" value="InterPro"/>
</dbReference>
<evidence type="ECO:0000313" key="10">
    <source>
        <dbReference type="EMBL" id="SKB38208.1"/>
    </source>
</evidence>
<dbReference type="PROSITE" id="PS50005">
    <property type="entry name" value="TPR"/>
    <property type="match status" value="3"/>
</dbReference>
<evidence type="ECO:0000256" key="2">
    <source>
        <dbReference type="ARBA" id="ARBA00012438"/>
    </source>
</evidence>
<dbReference type="RefSeq" id="WP_079556145.1">
    <property type="nucleotide sequence ID" value="NZ_CP021904.1"/>
</dbReference>
<keyword evidence="8" id="KW-1133">Transmembrane helix</keyword>
<feature type="repeat" description="TPR" evidence="7">
    <location>
        <begin position="149"/>
        <end position="182"/>
    </location>
</feature>
<dbReference type="InterPro" id="IPR036890">
    <property type="entry name" value="HATPase_C_sf"/>
</dbReference>
<accession>A0A1T5AT77</accession>
<evidence type="ECO:0000256" key="6">
    <source>
        <dbReference type="ARBA" id="ARBA00023012"/>
    </source>
</evidence>
<dbReference type="InterPro" id="IPR019734">
    <property type="entry name" value="TPR_rpt"/>
</dbReference>
<dbReference type="InterPro" id="IPR050736">
    <property type="entry name" value="Sensor_HK_Regulatory"/>
</dbReference>
<dbReference type="InterPro" id="IPR003594">
    <property type="entry name" value="HATPase_dom"/>
</dbReference>
<dbReference type="InterPro" id="IPR011990">
    <property type="entry name" value="TPR-like_helical_dom_sf"/>
</dbReference>
<dbReference type="SUPFAM" id="SSF81901">
    <property type="entry name" value="HCP-like"/>
    <property type="match status" value="1"/>
</dbReference>
<keyword evidence="8" id="KW-0812">Transmembrane</keyword>
<keyword evidence="8" id="KW-0472">Membrane</keyword>
<dbReference type="OrthoDB" id="9781208at2"/>
<organism evidence="10 11">
    <name type="scientific">Alkalitalea saponilacus</name>
    <dbReference type="NCBI Taxonomy" id="889453"/>
    <lineage>
        <taxon>Bacteria</taxon>
        <taxon>Pseudomonadati</taxon>
        <taxon>Bacteroidota</taxon>
        <taxon>Bacteroidia</taxon>
        <taxon>Marinilabiliales</taxon>
        <taxon>Marinilabiliaceae</taxon>
        <taxon>Alkalitalea</taxon>
    </lineage>
</organism>
<dbReference type="AlphaFoldDB" id="A0A1T5AT77"/>
<dbReference type="KEGG" id="asx:CDL62_05330"/>